<evidence type="ECO:0000313" key="1">
    <source>
        <dbReference type="EMBL" id="HIZ62041.1"/>
    </source>
</evidence>
<reference evidence="1" key="1">
    <citation type="journal article" date="2021" name="PeerJ">
        <title>Extensive microbial diversity within the chicken gut microbiome revealed by metagenomics and culture.</title>
        <authorList>
            <person name="Gilroy R."/>
            <person name="Ravi A."/>
            <person name="Getino M."/>
            <person name="Pursley I."/>
            <person name="Horton D.L."/>
            <person name="Alikhan N.F."/>
            <person name="Baker D."/>
            <person name="Gharbi K."/>
            <person name="Hall N."/>
            <person name="Watson M."/>
            <person name="Adriaenssens E.M."/>
            <person name="Foster-Nyarko E."/>
            <person name="Jarju S."/>
            <person name="Secka A."/>
            <person name="Antonio M."/>
            <person name="Oren A."/>
            <person name="Chaudhuri R.R."/>
            <person name="La Ragione R."/>
            <person name="Hildebrand F."/>
            <person name="Pallen M.J."/>
        </authorList>
    </citation>
    <scope>NUCLEOTIDE SEQUENCE</scope>
    <source>
        <strain evidence="1">CHK188-11489</strain>
    </source>
</reference>
<dbReference type="Proteomes" id="UP000824105">
    <property type="component" value="Unassembled WGS sequence"/>
</dbReference>
<dbReference type="AlphaFoldDB" id="A0A9D2FK65"/>
<reference evidence="1" key="2">
    <citation type="submission" date="2021-04" db="EMBL/GenBank/DDBJ databases">
        <authorList>
            <person name="Gilroy R."/>
        </authorList>
    </citation>
    <scope>NUCLEOTIDE SEQUENCE</scope>
    <source>
        <strain evidence="1">CHK188-11489</strain>
    </source>
</reference>
<gene>
    <name evidence="1" type="ORF">H9724_04645</name>
</gene>
<protein>
    <submittedName>
        <fullName evidence="1">Uncharacterized protein</fullName>
    </submittedName>
</protein>
<organism evidence="1 2">
    <name type="scientific">Candidatus Gemmiger avistercoris</name>
    <dbReference type="NCBI Taxonomy" id="2838606"/>
    <lineage>
        <taxon>Bacteria</taxon>
        <taxon>Bacillati</taxon>
        <taxon>Bacillota</taxon>
        <taxon>Clostridia</taxon>
        <taxon>Eubacteriales</taxon>
        <taxon>Gemmiger</taxon>
    </lineage>
</organism>
<evidence type="ECO:0000313" key="2">
    <source>
        <dbReference type="Proteomes" id="UP000824105"/>
    </source>
</evidence>
<feature type="non-terminal residue" evidence="1">
    <location>
        <position position="1"/>
    </location>
</feature>
<proteinExistence type="predicted"/>
<accession>A0A9D2FK65</accession>
<sequence>IAGDARKREVENLKKLVRLEPQAQRLMIVTYEEEEHIREDGVEIEVVPLYRFLQQAENLRIDRQEL</sequence>
<name>A0A9D2FK65_9FIRM</name>
<comment type="caution">
    <text evidence="1">The sequence shown here is derived from an EMBL/GenBank/DDBJ whole genome shotgun (WGS) entry which is preliminary data.</text>
</comment>
<dbReference type="EMBL" id="DXBF01000041">
    <property type="protein sequence ID" value="HIZ62041.1"/>
    <property type="molecule type" value="Genomic_DNA"/>
</dbReference>